<feature type="non-terminal residue" evidence="1">
    <location>
        <position position="1"/>
    </location>
</feature>
<reference evidence="1" key="1">
    <citation type="submission" date="2021-02" db="EMBL/GenBank/DDBJ databases">
        <authorList>
            <person name="Nowell W R."/>
        </authorList>
    </citation>
    <scope>NUCLEOTIDE SEQUENCE</scope>
</reference>
<dbReference type="EMBL" id="CAJOBJ010373490">
    <property type="protein sequence ID" value="CAF5224531.1"/>
    <property type="molecule type" value="Genomic_DNA"/>
</dbReference>
<feature type="non-terminal residue" evidence="1">
    <location>
        <position position="43"/>
    </location>
</feature>
<proteinExistence type="predicted"/>
<organism evidence="1 3">
    <name type="scientific">Rotaria magnacalcarata</name>
    <dbReference type="NCBI Taxonomy" id="392030"/>
    <lineage>
        <taxon>Eukaryota</taxon>
        <taxon>Metazoa</taxon>
        <taxon>Spiralia</taxon>
        <taxon>Gnathifera</taxon>
        <taxon>Rotifera</taxon>
        <taxon>Eurotatoria</taxon>
        <taxon>Bdelloidea</taxon>
        <taxon>Philodinida</taxon>
        <taxon>Philodinidae</taxon>
        <taxon>Rotaria</taxon>
    </lineage>
</organism>
<dbReference type="EMBL" id="CAJOBH010266850">
    <property type="protein sequence ID" value="CAF5161690.1"/>
    <property type="molecule type" value="Genomic_DNA"/>
</dbReference>
<gene>
    <name evidence="1" type="ORF">BYL167_LOCUS74777</name>
    <name evidence="2" type="ORF">GIL414_LOCUS86156</name>
</gene>
<comment type="caution">
    <text evidence="1">The sequence shown here is derived from an EMBL/GenBank/DDBJ whole genome shotgun (WGS) entry which is preliminary data.</text>
</comment>
<dbReference type="Proteomes" id="UP000681967">
    <property type="component" value="Unassembled WGS sequence"/>
</dbReference>
<dbReference type="AlphaFoldDB" id="A0A8S3GG59"/>
<dbReference type="Proteomes" id="UP000681720">
    <property type="component" value="Unassembled WGS sequence"/>
</dbReference>
<sequence length="43" mass="5302">QVPRLRVPQQVLQVLRQQVHQRQQHQLLLHQPRVPLRQQRLPQ</sequence>
<evidence type="ECO:0000313" key="2">
    <source>
        <dbReference type="EMBL" id="CAF5224531.1"/>
    </source>
</evidence>
<accession>A0A8S3GG59</accession>
<evidence type="ECO:0000313" key="1">
    <source>
        <dbReference type="EMBL" id="CAF5161690.1"/>
    </source>
</evidence>
<name>A0A8S3GG59_9BILA</name>
<evidence type="ECO:0000313" key="3">
    <source>
        <dbReference type="Proteomes" id="UP000681967"/>
    </source>
</evidence>
<protein>
    <submittedName>
        <fullName evidence="1">Uncharacterized protein</fullName>
    </submittedName>
</protein>